<reference evidence="1 2" key="2">
    <citation type="submission" date="2020-07" db="EMBL/GenBank/DDBJ databases">
        <title>Genome assembly of wild tea tree DASZ reveals pedigree and selection history of tea varieties.</title>
        <authorList>
            <person name="Zhang W."/>
        </authorList>
    </citation>
    <scope>NUCLEOTIDE SEQUENCE [LARGE SCALE GENOMIC DNA]</scope>
    <source>
        <strain evidence="2">cv. G240</strain>
        <tissue evidence="1">Leaf</tissue>
    </source>
</reference>
<dbReference type="AlphaFoldDB" id="A0A7J7GL40"/>
<gene>
    <name evidence="1" type="ORF">HYC85_019175</name>
</gene>
<name>A0A7J7GL40_CAMSI</name>
<sequence length="110" mass="12080">MGEHTHFYGKADGGESWEIDSFSSNFGFYAGNTVQDGHGWSKYQQEHQSQLFSNIGILDDLYCDILTPPTKLASVRTENLLLDESKKEKPCPIPLASLGILSNSGVGLDD</sequence>
<evidence type="ECO:0000313" key="1">
    <source>
        <dbReference type="EMBL" id="KAF5941533.1"/>
    </source>
</evidence>
<proteinExistence type="predicted"/>
<organism evidence="1 2">
    <name type="scientific">Camellia sinensis</name>
    <name type="common">Tea plant</name>
    <name type="synonym">Thea sinensis</name>
    <dbReference type="NCBI Taxonomy" id="4442"/>
    <lineage>
        <taxon>Eukaryota</taxon>
        <taxon>Viridiplantae</taxon>
        <taxon>Streptophyta</taxon>
        <taxon>Embryophyta</taxon>
        <taxon>Tracheophyta</taxon>
        <taxon>Spermatophyta</taxon>
        <taxon>Magnoliopsida</taxon>
        <taxon>eudicotyledons</taxon>
        <taxon>Gunneridae</taxon>
        <taxon>Pentapetalae</taxon>
        <taxon>asterids</taxon>
        <taxon>Ericales</taxon>
        <taxon>Theaceae</taxon>
        <taxon>Camellia</taxon>
    </lineage>
</organism>
<dbReference type="EMBL" id="JACBKZ010000009">
    <property type="protein sequence ID" value="KAF5941533.1"/>
    <property type="molecule type" value="Genomic_DNA"/>
</dbReference>
<comment type="caution">
    <text evidence="1">The sequence shown here is derived from an EMBL/GenBank/DDBJ whole genome shotgun (WGS) entry which is preliminary data.</text>
</comment>
<dbReference type="Proteomes" id="UP000593564">
    <property type="component" value="Unassembled WGS sequence"/>
</dbReference>
<evidence type="ECO:0000313" key="2">
    <source>
        <dbReference type="Proteomes" id="UP000593564"/>
    </source>
</evidence>
<protein>
    <submittedName>
        <fullName evidence="1">Uncharacterized protein</fullName>
    </submittedName>
</protein>
<keyword evidence="2" id="KW-1185">Reference proteome</keyword>
<reference evidence="2" key="1">
    <citation type="journal article" date="2020" name="Nat. Commun.">
        <title>Genome assembly of wild tea tree DASZ reveals pedigree and selection history of tea varieties.</title>
        <authorList>
            <person name="Zhang W."/>
            <person name="Zhang Y."/>
            <person name="Qiu H."/>
            <person name="Guo Y."/>
            <person name="Wan H."/>
            <person name="Zhang X."/>
            <person name="Scossa F."/>
            <person name="Alseekh S."/>
            <person name="Zhang Q."/>
            <person name="Wang P."/>
            <person name="Xu L."/>
            <person name="Schmidt M.H."/>
            <person name="Jia X."/>
            <person name="Li D."/>
            <person name="Zhu A."/>
            <person name="Guo F."/>
            <person name="Chen W."/>
            <person name="Ni D."/>
            <person name="Usadel B."/>
            <person name="Fernie A.R."/>
            <person name="Wen W."/>
        </authorList>
    </citation>
    <scope>NUCLEOTIDE SEQUENCE [LARGE SCALE GENOMIC DNA]</scope>
    <source>
        <strain evidence="2">cv. G240</strain>
    </source>
</reference>
<accession>A0A7J7GL40</accession>